<keyword evidence="7 8" id="KW-0460">Magnesium</keyword>
<feature type="binding site" evidence="8">
    <location>
        <position position="369"/>
    </location>
    <ligand>
        <name>Mg(2+)</name>
        <dbReference type="ChEBI" id="CHEBI:18420"/>
    </ligand>
</feature>
<feature type="binding site" evidence="8">
    <location>
        <position position="399"/>
    </location>
    <ligand>
        <name>Mg(2+)</name>
        <dbReference type="ChEBI" id="CHEBI:18420"/>
    </ligand>
</feature>
<dbReference type="Pfam" id="PF17941">
    <property type="entry name" value="PP_kinase_C_1"/>
    <property type="match status" value="1"/>
</dbReference>
<dbReference type="Gene3D" id="3.30.1840.10">
    <property type="entry name" value="Polyphosphate kinase middle domain"/>
    <property type="match status" value="1"/>
</dbReference>
<sequence>MRFFPKELSWLAFNERVLQEAADKTVPVVERMRFLGIFSNNMDEFFRVRVADVRRRLFFAQTIEEQADNEQLLAAIHQKVLSQQQQFDESYRDVLKALLRKNIRVIDEQQATEEERAWLTTFFDEKIKRCLVPLLIKPSTNLVKAVNEDATYLCVEVIDQGKITYVALEVPTEQLPRFIKLPFKNSKRNKRVILLDNVICLCLHELFEGIVPFDSLRAYSFKLTRDSDYRLPHDIDQSLLEQMEEGIRQRFDAEPVRLVYDRSMPRKMLYFLHDKLQLTSHDSLVAGGRYRNTRDFVTFENWGHRSLVYSRLVPIEHPYLIKYRNIFDAVAKRDVLLYYPYHKFSHATELVRQASYDPQVESIQMCIYRVAPQSRIVQSLIEAVNNGKKVTVMVELQARFNEEANIEWAKQMTQEGIRVIFGIKGLKVHSKLILIKRKEGKVIRDYALVSTGNFNERTAQIYTDFSLLTAHQAVCADVEKVFQYFEAPYRRFDFKHVWVSPISTRSNFERLLASEVKHAKYGRRAEVVIKVNNLVDESIIDKLYHASQSGVKIRIIVRGMCALMPGIKGLSERIEVISIVDRFLEHPRVFWFHSQGRERVFISSADLMTRNLDERVELTCPIIDPELQQHIKAIIELQWQDNTKARIIDADQTNQYRKRGNKKKVRSQLAIYDYLKTVSTHANKLNSEEPPA</sequence>
<evidence type="ECO:0000256" key="7">
    <source>
        <dbReference type="ARBA" id="ARBA00022842"/>
    </source>
</evidence>
<dbReference type="NCBIfam" id="TIGR03705">
    <property type="entry name" value="poly_P_kin"/>
    <property type="match status" value="1"/>
</dbReference>
<proteinExistence type="inferred from homology"/>
<feature type="domain" description="Polyphosphate kinase middle" evidence="10">
    <location>
        <begin position="114"/>
        <end position="298"/>
    </location>
</feature>
<feature type="active site" description="Phosphohistidine intermediate" evidence="8">
    <location>
        <position position="429"/>
    </location>
</feature>
<dbReference type="InterPro" id="IPR036830">
    <property type="entry name" value="PP_kinase_middle_dom_sf"/>
</dbReference>
<dbReference type="CDD" id="cd09167">
    <property type="entry name" value="PLDc_EcPPK1_C2_like"/>
    <property type="match status" value="1"/>
</dbReference>
<dbReference type="InterPro" id="IPR041108">
    <property type="entry name" value="PP_kinase_C_1"/>
</dbReference>
<evidence type="ECO:0000256" key="9">
    <source>
        <dbReference type="RuleBase" id="RU003800"/>
    </source>
</evidence>
<keyword evidence="3 8" id="KW-0479">Metal-binding</keyword>
<keyword evidence="2 8" id="KW-0808">Transferase</keyword>
<organism evidence="14 15">
    <name type="scientific">Aliidiomarina soli</name>
    <dbReference type="NCBI Taxonomy" id="1928574"/>
    <lineage>
        <taxon>Bacteria</taxon>
        <taxon>Pseudomonadati</taxon>
        <taxon>Pseudomonadota</taxon>
        <taxon>Gammaproteobacteria</taxon>
        <taxon>Alteromonadales</taxon>
        <taxon>Idiomarinaceae</taxon>
        <taxon>Aliidiomarina</taxon>
    </lineage>
</organism>
<dbReference type="GO" id="GO:0008976">
    <property type="term" value="F:polyphosphate kinase activity"/>
    <property type="evidence" value="ECO:0007669"/>
    <property type="project" value="UniProtKB-UniRule"/>
</dbReference>
<dbReference type="InterPro" id="IPR036832">
    <property type="entry name" value="PPK_N_dom_sf"/>
</dbReference>
<accession>A0A432WJ38</accession>
<dbReference type="Gene3D" id="1.20.58.310">
    <property type="entry name" value="Polyphosphate kinase N-terminal domain"/>
    <property type="match status" value="1"/>
</dbReference>
<keyword evidence="1 8" id="KW-0597">Phosphoprotein</keyword>
<feature type="binding site" evidence="8">
    <location>
        <position position="586"/>
    </location>
    <ligand>
        <name>ATP</name>
        <dbReference type="ChEBI" id="CHEBI:30616"/>
    </ligand>
</feature>
<evidence type="ECO:0000256" key="1">
    <source>
        <dbReference type="ARBA" id="ARBA00022553"/>
    </source>
</evidence>
<comment type="caution">
    <text evidence="14">The sequence shown here is derived from an EMBL/GenBank/DDBJ whole genome shotgun (WGS) entry which is preliminary data.</text>
</comment>
<evidence type="ECO:0000259" key="12">
    <source>
        <dbReference type="Pfam" id="PF13090"/>
    </source>
</evidence>
<keyword evidence="15" id="KW-1185">Reference proteome</keyword>
<evidence type="ECO:0000259" key="11">
    <source>
        <dbReference type="Pfam" id="PF13089"/>
    </source>
</evidence>
<dbReference type="Pfam" id="PF13089">
    <property type="entry name" value="PP_kinase_N"/>
    <property type="match status" value="1"/>
</dbReference>
<dbReference type="EMBL" id="PIPO01000002">
    <property type="protein sequence ID" value="RUO33768.1"/>
    <property type="molecule type" value="Genomic_DNA"/>
</dbReference>
<protein>
    <recommendedName>
        <fullName evidence="8 9">Polyphosphate kinase</fullName>
        <ecNumber evidence="8 9">2.7.4.1</ecNumber>
    </recommendedName>
    <alternativeName>
        <fullName evidence="8">ATP-polyphosphate phosphotransferase</fullName>
    </alternativeName>
    <alternativeName>
        <fullName evidence="8">Polyphosphoric acid kinase</fullName>
    </alternativeName>
</protein>
<dbReference type="GO" id="GO:0006799">
    <property type="term" value="P:polyphosphate biosynthetic process"/>
    <property type="evidence" value="ECO:0007669"/>
    <property type="project" value="UniProtKB-UniRule"/>
</dbReference>
<feature type="domain" description="Polyphosphate kinase N-terminal" evidence="11">
    <location>
        <begin position="3"/>
        <end position="105"/>
    </location>
</feature>
<evidence type="ECO:0000259" key="13">
    <source>
        <dbReference type="Pfam" id="PF17941"/>
    </source>
</evidence>
<evidence type="ECO:0000313" key="15">
    <source>
        <dbReference type="Proteomes" id="UP000287823"/>
    </source>
</evidence>
<dbReference type="GO" id="GO:0005524">
    <property type="term" value="F:ATP binding"/>
    <property type="evidence" value="ECO:0007669"/>
    <property type="project" value="UniProtKB-KW"/>
</dbReference>
<dbReference type="SUPFAM" id="SSF56024">
    <property type="entry name" value="Phospholipase D/nuclease"/>
    <property type="match status" value="2"/>
</dbReference>
<evidence type="ECO:0000256" key="2">
    <source>
        <dbReference type="ARBA" id="ARBA00022679"/>
    </source>
</evidence>
<dbReference type="GO" id="GO:0046872">
    <property type="term" value="F:metal ion binding"/>
    <property type="evidence" value="ECO:0007669"/>
    <property type="project" value="UniProtKB-KW"/>
</dbReference>
<comment type="PTM">
    <text evidence="8 9">An intermediate of this reaction is the autophosphorylated ppk in which a phosphate is covalently linked to a histidine residue through a N-P bond.</text>
</comment>
<feature type="domain" description="Polyphosphate kinase C-terminal" evidence="13">
    <location>
        <begin position="325"/>
        <end position="489"/>
    </location>
</feature>
<name>A0A432WJ38_9GAMM</name>
<dbReference type="InterPro" id="IPR025200">
    <property type="entry name" value="PPK_C_dom2"/>
</dbReference>
<dbReference type="InterPro" id="IPR003414">
    <property type="entry name" value="PP_kinase"/>
</dbReference>
<keyword evidence="5 8" id="KW-0418">Kinase</keyword>
<dbReference type="PANTHER" id="PTHR30218:SF0">
    <property type="entry name" value="POLYPHOSPHATE KINASE"/>
    <property type="match status" value="1"/>
</dbReference>
<gene>
    <name evidence="14" type="primary">ppk1</name>
    <name evidence="8" type="synonym">ppk</name>
    <name evidence="14" type="ORF">CWE14_04700</name>
</gene>
<dbReference type="HAMAP" id="MF_00347">
    <property type="entry name" value="Polyphosphate_kinase"/>
    <property type="match status" value="1"/>
</dbReference>
<feature type="binding site" evidence="8">
    <location>
        <position position="41"/>
    </location>
    <ligand>
        <name>ATP</name>
        <dbReference type="ChEBI" id="CHEBI:30616"/>
    </ligand>
</feature>
<evidence type="ECO:0000259" key="10">
    <source>
        <dbReference type="Pfam" id="PF02503"/>
    </source>
</evidence>
<dbReference type="EC" id="2.7.4.1" evidence="8 9"/>
<evidence type="ECO:0000256" key="3">
    <source>
        <dbReference type="ARBA" id="ARBA00022723"/>
    </source>
</evidence>
<dbReference type="RefSeq" id="WP_126798336.1">
    <property type="nucleotide sequence ID" value="NZ_PIPO01000002.1"/>
</dbReference>
<evidence type="ECO:0000256" key="8">
    <source>
        <dbReference type="HAMAP-Rule" id="MF_00347"/>
    </source>
</evidence>
<dbReference type="SUPFAM" id="SSF140356">
    <property type="entry name" value="PPK N-terminal domain-like"/>
    <property type="match status" value="1"/>
</dbReference>
<dbReference type="AlphaFoldDB" id="A0A432WJ38"/>
<comment type="cofactor">
    <cofactor evidence="8">
        <name>Mg(2+)</name>
        <dbReference type="ChEBI" id="CHEBI:18420"/>
    </cofactor>
</comment>
<dbReference type="Pfam" id="PF02503">
    <property type="entry name" value="PP_kinase"/>
    <property type="match status" value="1"/>
</dbReference>
<keyword evidence="4 8" id="KW-0547">Nucleotide-binding</keyword>
<dbReference type="FunFam" id="3.30.870.10:FF:000001">
    <property type="entry name" value="Polyphosphate kinase"/>
    <property type="match status" value="1"/>
</dbReference>
<evidence type="ECO:0000256" key="4">
    <source>
        <dbReference type="ARBA" id="ARBA00022741"/>
    </source>
</evidence>
<dbReference type="Pfam" id="PF13090">
    <property type="entry name" value="PP_kinase_C"/>
    <property type="match status" value="1"/>
</dbReference>
<feature type="binding site" evidence="8">
    <location>
        <position position="558"/>
    </location>
    <ligand>
        <name>ATP</name>
        <dbReference type="ChEBI" id="CHEBI:30616"/>
    </ligand>
</feature>
<reference evidence="14 15" key="1">
    <citation type="journal article" date="2011" name="Front. Microbiol.">
        <title>Genomic signatures of strain selection and enhancement in Bacillus atrophaeus var. globigii, a historical biowarfare simulant.</title>
        <authorList>
            <person name="Gibbons H.S."/>
            <person name="Broomall S.M."/>
            <person name="McNew L.A."/>
            <person name="Daligault H."/>
            <person name="Chapman C."/>
            <person name="Bruce D."/>
            <person name="Karavis M."/>
            <person name="Krepps M."/>
            <person name="McGregor P.A."/>
            <person name="Hong C."/>
            <person name="Park K.H."/>
            <person name="Akmal A."/>
            <person name="Feldman A."/>
            <person name="Lin J.S."/>
            <person name="Chang W.E."/>
            <person name="Higgs B.W."/>
            <person name="Demirev P."/>
            <person name="Lindquist J."/>
            <person name="Liem A."/>
            <person name="Fochler E."/>
            <person name="Read T.D."/>
            <person name="Tapia R."/>
            <person name="Johnson S."/>
            <person name="Bishop-Lilly K.A."/>
            <person name="Detter C."/>
            <person name="Han C."/>
            <person name="Sozhamannan S."/>
            <person name="Rosenzweig C.N."/>
            <person name="Skowronski E.W."/>
        </authorList>
    </citation>
    <scope>NUCLEOTIDE SEQUENCE [LARGE SCALE GENOMIC DNA]</scope>
    <source>
        <strain evidence="14 15">Y4G10-17</strain>
    </source>
</reference>
<dbReference type="InterPro" id="IPR025198">
    <property type="entry name" value="PPK_N_dom"/>
</dbReference>
<evidence type="ECO:0000313" key="14">
    <source>
        <dbReference type="EMBL" id="RUO33768.1"/>
    </source>
</evidence>
<dbReference type="GO" id="GO:0009358">
    <property type="term" value="C:polyphosphate kinase complex"/>
    <property type="evidence" value="ECO:0007669"/>
    <property type="project" value="InterPro"/>
</dbReference>
<dbReference type="PIRSF" id="PIRSF015589">
    <property type="entry name" value="PP_kinase"/>
    <property type="match status" value="1"/>
</dbReference>
<dbReference type="PANTHER" id="PTHR30218">
    <property type="entry name" value="POLYPHOSPHATE KINASE"/>
    <property type="match status" value="1"/>
</dbReference>
<comment type="function">
    <text evidence="8 9">Catalyzes the reversible transfer of the terminal phosphate of ATP to form a long-chain polyphosphate (polyP).</text>
</comment>
<evidence type="ECO:0000256" key="5">
    <source>
        <dbReference type="ARBA" id="ARBA00022777"/>
    </source>
</evidence>
<dbReference type="Proteomes" id="UP000287823">
    <property type="component" value="Unassembled WGS sequence"/>
</dbReference>
<feature type="domain" description="Polyphosphate kinase C-terminal" evidence="12">
    <location>
        <begin position="498"/>
        <end position="668"/>
    </location>
</feature>
<comment type="catalytic activity">
    <reaction evidence="8 9">
        <text>[phosphate](n) + ATP = [phosphate](n+1) + ADP</text>
        <dbReference type="Rhea" id="RHEA:19573"/>
        <dbReference type="Rhea" id="RHEA-COMP:9859"/>
        <dbReference type="Rhea" id="RHEA-COMP:14280"/>
        <dbReference type="ChEBI" id="CHEBI:16838"/>
        <dbReference type="ChEBI" id="CHEBI:30616"/>
        <dbReference type="ChEBI" id="CHEBI:456216"/>
        <dbReference type="EC" id="2.7.4.1"/>
    </reaction>
</comment>
<keyword evidence="6 8" id="KW-0067">ATP-binding</keyword>
<dbReference type="SUPFAM" id="SSF143724">
    <property type="entry name" value="PHP14-like"/>
    <property type="match status" value="1"/>
</dbReference>
<dbReference type="Gene3D" id="3.30.870.10">
    <property type="entry name" value="Endonuclease Chain A"/>
    <property type="match status" value="2"/>
</dbReference>
<evidence type="ECO:0000256" key="6">
    <source>
        <dbReference type="ARBA" id="ARBA00022840"/>
    </source>
</evidence>
<dbReference type="NCBIfam" id="NF003917">
    <property type="entry name" value="PRK05443.1-1"/>
    <property type="match status" value="1"/>
</dbReference>
<feature type="binding site" evidence="8">
    <location>
        <position position="462"/>
    </location>
    <ligand>
        <name>ATP</name>
        <dbReference type="ChEBI" id="CHEBI:30616"/>
    </ligand>
</feature>
<comment type="similarity">
    <text evidence="8 9">Belongs to the polyphosphate kinase 1 (PPK1) family.</text>
</comment>
<dbReference type="InterPro" id="IPR024953">
    <property type="entry name" value="PP_kinase_middle"/>
</dbReference>